<feature type="transmembrane region" description="Helical" evidence="1">
    <location>
        <begin position="6"/>
        <end position="28"/>
    </location>
</feature>
<feature type="transmembrane region" description="Helical" evidence="1">
    <location>
        <begin position="49"/>
        <end position="72"/>
    </location>
</feature>
<feature type="transmembrane region" description="Helical" evidence="1">
    <location>
        <begin position="111"/>
        <end position="129"/>
    </location>
</feature>
<sequence length="226" mass="26340">MNLILSLVSTIIYLVNIILGFSISFIIINKLYISKEFSKEKNFHLYNDLFSWEMFFIFLGIETILKIFSLFILTNNGILHLITRISVLILFFPFWNKIIHLEKVMNKITYERHYFAGIIPFFIVLILGFTDLTNLTLIVIFICSTFFPFLIFFTCIRNTGTTSNRVIQIITGAISILIGFLLRPEIMSELVGYPITSLDYMNIVASLLRMMGIFLIFSSFRKEIFD</sequence>
<protein>
    <submittedName>
        <fullName evidence="2">Uncharacterized protein</fullName>
    </submittedName>
</protein>
<comment type="caution">
    <text evidence="2">The sequence shown here is derived from an EMBL/GenBank/DDBJ whole genome shotgun (WGS) entry which is preliminary data.</text>
</comment>
<reference evidence="2" key="1">
    <citation type="journal article" date="2015" name="Nature">
        <title>Complex archaea that bridge the gap between prokaryotes and eukaryotes.</title>
        <authorList>
            <person name="Spang A."/>
            <person name="Saw J.H."/>
            <person name="Jorgensen S.L."/>
            <person name="Zaremba-Niedzwiedzka K."/>
            <person name="Martijn J."/>
            <person name="Lind A.E."/>
            <person name="van Eijk R."/>
            <person name="Schleper C."/>
            <person name="Guy L."/>
            <person name="Ettema T.J."/>
        </authorList>
    </citation>
    <scope>NUCLEOTIDE SEQUENCE</scope>
</reference>
<feature type="transmembrane region" description="Helical" evidence="1">
    <location>
        <begin position="78"/>
        <end position="99"/>
    </location>
</feature>
<organism evidence="2">
    <name type="scientific">marine sediment metagenome</name>
    <dbReference type="NCBI Taxonomy" id="412755"/>
    <lineage>
        <taxon>unclassified sequences</taxon>
        <taxon>metagenomes</taxon>
        <taxon>ecological metagenomes</taxon>
    </lineage>
</organism>
<keyword evidence="1" id="KW-0472">Membrane</keyword>
<feature type="transmembrane region" description="Helical" evidence="1">
    <location>
        <begin position="203"/>
        <end position="220"/>
    </location>
</feature>
<name>A0A0F9LEI7_9ZZZZ</name>
<evidence type="ECO:0000313" key="2">
    <source>
        <dbReference type="EMBL" id="KKM91898.1"/>
    </source>
</evidence>
<evidence type="ECO:0000256" key="1">
    <source>
        <dbReference type="SAM" id="Phobius"/>
    </source>
</evidence>
<dbReference type="EMBL" id="LAZR01006470">
    <property type="protein sequence ID" value="KKM91898.1"/>
    <property type="molecule type" value="Genomic_DNA"/>
</dbReference>
<dbReference type="AlphaFoldDB" id="A0A0F9LEI7"/>
<gene>
    <name evidence="2" type="ORF">LCGC14_1223860</name>
</gene>
<accession>A0A0F9LEI7</accession>
<keyword evidence="1" id="KW-0812">Transmembrane</keyword>
<keyword evidence="1" id="KW-1133">Transmembrane helix</keyword>
<feature type="transmembrane region" description="Helical" evidence="1">
    <location>
        <begin position="166"/>
        <end position="183"/>
    </location>
</feature>
<feature type="transmembrane region" description="Helical" evidence="1">
    <location>
        <begin position="135"/>
        <end position="154"/>
    </location>
</feature>
<proteinExistence type="predicted"/>